<accession>A0A2Y9A9I0</accession>
<dbReference type="GO" id="GO:0045454">
    <property type="term" value="P:cell redox homeostasis"/>
    <property type="evidence" value="ECO:0007669"/>
    <property type="project" value="TreeGrafter"/>
</dbReference>
<dbReference type="EMBL" id="UETC01000002">
    <property type="protein sequence ID" value="SSA41171.1"/>
    <property type="molecule type" value="Genomic_DNA"/>
</dbReference>
<keyword evidence="4" id="KW-1185">Reference proteome</keyword>
<organism evidence="3 5">
    <name type="scientific">Jannaschia seohaensis</name>
    <dbReference type="NCBI Taxonomy" id="475081"/>
    <lineage>
        <taxon>Bacteria</taxon>
        <taxon>Pseudomonadati</taxon>
        <taxon>Pseudomonadota</taxon>
        <taxon>Alphaproteobacteria</taxon>
        <taxon>Rhodobacterales</taxon>
        <taxon>Roseobacteraceae</taxon>
        <taxon>Jannaschia</taxon>
    </lineage>
</organism>
<dbReference type="InterPro" id="IPR036249">
    <property type="entry name" value="Thioredoxin-like_sf"/>
</dbReference>
<dbReference type="EMBL" id="QGDJ01000002">
    <property type="protein sequence ID" value="PWJ20772.1"/>
    <property type="molecule type" value="Genomic_DNA"/>
</dbReference>
<dbReference type="Proteomes" id="UP000251571">
    <property type="component" value="Unassembled WGS sequence"/>
</dbReference>
<evidence type="ECO:0000313" key="2">
    <source>
        <dbReference type="EMBL" id="PWJ20772.1"/>
    </source>
</evidence>
<dbReference type="InterPro" id="IPR051548">
    <property type="entry name" value="Grx-like_ET"/>
</dbReference>
<gene>
    <name evidence="2" type="ORF">BCF38_10217</name>
    <name evidence="3" type="ORF">SAMN05421539_10217</name>
</gene>
<dbReference type="SUPFAM" id="SSF52833">
    <property type="entry name" value="Thioredoxin-like"/>
    <property type="match status" value="1"/>
</dbReference>
<feature type="domain" description="Glutaredoxin" evidence="1">
    <location>
        <begin position="11"/>
        <end position="61"/>
    </location>
</feature>
<evidence type="ECO:0000259" key="1">
    <source>
        <dbReference type="Pfam" id="PF00462"/>
    </source>
</evidence>
<reference evidence="2 4" key="2">
    <citation type="submission" date="2018-03" db="EMBL/GenBank/DDBJ databases">
        <title>Genomic Encyclopedia of Archaeal and Bacterial Type Strains, Phase II (KMG-II): from individual species to whole genera.</title>
        <authorList>
            <person name="Goeker M."/>
        </authorList>
    </citation>
    <scope>NUCLEOTIDE SEQUENCE [LARGE SCALE GENOMIC DNA]</scope>
    <source>
        <strain evidence="2 4">DSM 25227</strain>
    </source>
</reference>
<evidence type="ECO:0000313" key="5">
    <source>
        <dbReference type="Proteomes" id="UP000251571"/>
    </source>
</evidence>
<sequence>MQKRTKNTAHVVLYTTPTCPDCRQIKAWMERTGIVYEERDLADPEVMQEAKARYGVRVAPITVMGEWFTYGTYSEQRPKIEAALNLFEEERT</sequence>
<name>A0A2Y9A9I0_9RHOB</name>
<evidence type="ECO:0000313" key="3">
    <source>
        <dbReference type="EMBL" id="SSA41171.1"/>
    </source>
</evidence>
<protein>
    <submittedName>
        <fullName evidence="3">Glutaredoxin</fullName>
    </submittedName>
</protein>
<dbReference type="GO" id="GO:0009055">
    <property type="term" value="F:electron transfer activity"/>
    <property type="evidence" value="ECO:0007669"/>
    <property type="project" value="TreeGrafter"/>
</dbReference>
<proteinExistence type="predicted"/>
<dbReference type="PANTHER" id="PTHR34386:SF1">
    <property type="entry name" value="GLUTAREDOXIN-LIKE PROTEIN NRDH"/>
    <property type="match status" value="1"/>
</dbReference>
<dbReference type="OrthoDB" id="9795531at2"/>
<dbReference type="AlphaFoldDB" id="A0A2Y9A9I0"/>
<evidence type="ECO:0000313" key="4">
    <source>
        <dbReference type="Proteomes" id="UP000245839"/>
    </source>
</evidence>
<dbReference type="CDD" id="cd02976">
    <property type="entry name" value="NrdH"/>
    <property type="match status" value="1"/>
</dbReference>
<reference evidence="3 5" key="1">
    <citation type="submission" date="2016-10" db="EMBL/GenBank/DDBJ databases">
        <authorList>
            <person name="Cai Z."/>
        </authorList>
    </citation>
    <scope>NUCLEOTIDE SEQUENCE [LARGE SCALE GENOMIC DNA]</scope>
    <source>
        <strain evidence="3 5">DSM 25227</strain>
    </source>
</reference>
<dbReference type="Proteomes" id="UP000245839">
    <property type="component" value="Unassembled WGS sequence"/>
</dbReference>
<dbReference type="InterPro" id="IPR002109">
    <property type="entry name" value="Glutaredoxin"/>
</dbReference>
<dbReference type="Pfam" id="PF00462">
    <property type="entry name" value="Glutaredoxin"/>
    <property type="match status" value="1"/>
</dbReference>
<dbReference type="RefSeq" id="WP_109563162.1">
    <property type="nucleotide sequence ID" value="NZ_QGDJ01000002.1"/>
</dbReference>
<dbReference type="PANTHER" id="PTHR34386">
    <property type="entry name" value="GLUTAREDOXIN"/>
    <property type="match status" value="1"/>
</dbReference>
<dbReference type="PROSITE" id="PS51354">
    <property type="entry name" value="GLUTAREDOXIN_2"/>
    <property type="match status" value="1"/>
</dbReference>
<dbReference type="Gene3D" id="3.40.30.10">
    <property type="entry name" value="Glutaredoxin"/>
    <property type="match status" value="1"/>
</dbReference>